<dbReference type="InterPro" id="IPR001296">
    <property type="entry name" value="Glyco_trans_1"/>
</dbReference>
<dbReference type="PANTHER" id="PTHR12526:SF595">
    <property type="entry name" value="BLL5217 PROTEIN"/>
    <property type="match status" value="1"/>
</dbReference>
<name>A0A846TKX7_9MICC</name>
<organism evidence="5 6">
    <name type="scientific">Kocuria subflava</name>
    <dbReference type="NCBI Taxonomy" id="1736139"/>
    <lineage>
        <taxon>Bacteria</taxon>
        <taxon>Bacillati</taxon>
        <taxon>Actinomycetota</taxon>
        <taxon>Actinomycetes</taxon>
        <taxon>Micrococcales</taxon>
        <taxon>Micrococcaceae</taxon>
        <taxon>Kocuria</taxon>
    </lineage>
</organism>
<dbReference type="Pfam" id="PF00534">
    <property type="entry name" value="Glycos_transf_1"/>
    <property type="match status" value="1"/>
</dbReference>
<dbReference type="Gene3D" id="3.40.50.2000">
    <property type="entry name" value="Glycogen Phosphorylase B"/>
    <property type="match status" value="2"/>
</dbReference>
<evidence type="ECO:0000259" key="4">
    <source>
        <dbReference type="Pfam" id="PF13439"/>
    </source>
</evidence>
<feature type="domain" description="Glycosyl transferase family 1" evidence="3">
    <location>
        <begin position="187"/>
        <end position="325"/>
    </location>
</feature>
<protein>
    <submittedName>
        <fullName evidence="5">Glycosyltransferase family 4 protein</fullName>
    </submittedName>
</protein>
<dbReference type="Pfam" id="PF13439">
    <property type="entry name" value="Glyco_transf_4"/>
    <property type="match status" value="1"/>
</dbReference>
<evidence type="ECO:0000256" key="2">
    <source>
        <dbReference type="ARBA" id="ARBA00022679"/>
    </source>
</evidence>
<dbReference type="AlphaFoldDB" id="A0A846TKX7"/>
<dbReference type="PANTHER" id="PTHR12526">
    <property type="entry name" value="GLYCOSYLTRANSFERASE"/>
    <property type="match status" value="1"/>
</dbReference>
<dbReference type="Proteomes" id="UP000521379">
    <property type="component" value="Unassembled WGS sequence"/>
</dbReference>
<accession>A0A846TKX7</accession>
<dbReference type="GO" id="GO:0016757">
    <property type="term" value="F:glycosyltransferase activity"/>
    <property type="evidence" value="ECO:0007669"/>
    <property type="project" value="UniProtKB-KW"/>
</dbReference>
<evidence type="ECO:0000313" key="5">
    <source>
        <dbReference type="EMBL" id="NKE09858.1"/>
    </source>
</evidence>
<evidence type="ECO:0000259" key="3">
    <source>
        <dbReference type="Pfam" id="PF00534"/>
    </source>
</evidence>
<reference evidence="5 6" key="1">
    <citation type="submission" date="2020-02" db="EMBL/GenBank/DDBJ databases">
        <authorList>
            <person name="Sun Q."/>
        </authorList>
    </citation>
    <scope>NUCLEOTIDE SEQUENCE [LARGE SCALE GENOMIC DNA]</scope>
    <source>
        <strain evidence="5 6">YIM 13062</strain>
    </source>
</reference>
<proteinExistence type="predicted"/>
<keyword evidence="2 5" id="KW-0808">Transferase</keyword>
<dbReference type="EMBL" id="JAAVUN010000013">
    <property type="protein sequence ID" value="NKE09858.1"/>
    <property type="molecule type" value="Genomic_DNA"/>
</dbReference>
<dbReference type="InterPro" id="IPR028098">
    <property type="entry name" value="Glyco_trans_4-like_N"/>
</dbReference>
<sequence length="349" mass="38364">MKVAVVGPSRLPIAPPFGGGLEVFVHRLVTALRHRGVSVDLFAARGSVGHHEPLEFPGVDWTGFESLARDDAYPPGGVESETQAYLRVREYLEASDYDLIHNNSTHPSMLMLDPHQAPPLLTTLHVPPQPNMQQTVDTLGPANGRFAAVSHFTARQWNLPRPADVIHNGVDTEQWRPGPGGDGAVWFGRITREKAPHLAIDACRRLGLPLTLIGRSAEPAYFEREIRPRLGPDIRWMGVRSPQEIAATVGRADVALVTPQWDEPFGLVTIEALSCATPVAAFSRGGVTEVLQDTPDHLAIPDDVDDLARAVRAALKQPRSQARAIAVERFDLQIMLRHYMELFEGVLAR</sequence>
<dbReference type="RefSeq" id="WP_047688853.1">
    <property type="nucleotide sequence ID" value="NZ_JAAVUN010000013.1"/>
</dbReference>
<feature type="domain" description="Glycosyltransferase subfamily 4-like N-terminal" evidence="4">
    <location>
        <begin position="19"/>
        <end position="174"/>
    </location>
</feature>
<dbReference type="SUPFAM" id="SSF53756">
    <property type="entry name" value="UDP-Glycosyltransferase/glycogen phosphorylase"/>
    <property type="match status" value="1"/>
</dbReference>
<gene>
    <name evidence="5" type="ORF">GTW58_07900</name>
</gene>
<evidence type="ECO:0000256" key="1">
    <source>
        <dbReference type="ARBA" id="ARBA00022676"/>
    </source>
</evidence>
<comment type="caution">
    <text evidence="5">The sequence shown here is derived from an EMBL/GenBank/DDBJ whole genome shotgun (WGS) entry which is preliminary data.</text>
</comment>
<keyword evidence="1" id="KW-0328">Glycosyltransferase</keyword>
<evidence type="ECO:0000313" key="6">
    <source>
        <dbReference type="Proteomes" id="UP000521379"/>
    </source>
</evidence>
<keyword evidence="6" id="KW-1185">Reference proteome</keyword>